<dbReference type="RefSeq" id="WP_170241904.1">
    <property type="nucleotide sequence ID" value="NZ_VLLN01000012.1"/>
</dbReference>
<keyword evidence="1" id="KW-0371">Homeobox</keyword>
<evidence type="ECO:0000313" key="2">
    <source>
        <dbReference type="Proteomes" id="UP000319449"/>
    </source>
</evidence>
<dbReference type="Pfam" id="PF13384">
    <property type="entry name" value="HTH_23"/>
    <property type="match status" value="1"/>
</dbReference>
<dbReference type="GO" id="GO:0003677">
    <property type="term" value="F:DNA binding"/>
    <property type="evidence" value="ECO:0007669"/>
    <property type="project" value="UniProtKB-KW"/>
</dbReference>
<organism evidence="1 2">
    <name type="scientific">Geobacter argillaceus</name>
    <dbReference type="NCBI Taxonomy" id="345631"/>
    <lineage>
        <taxon>Bacteria</taxon>
        <taxon>Pseudomonadati</taxon>
        <taxon>Thermodesulfobacteriota</taxon>
        <taxon>Desulfuromonadia</taxon>
        <taxon>Geobacterales</taxon>
        <taxon>Geobacteraceae</taxon>
        <taxon>Geobacter</taxon>
    </lineage>
</organism>
<protein>
    <submittedName>
        <fullName evidence="1">Homeodomain-like domain-containing protein</fullName>
    </submittedName>
</protein>
<name>A0A562VMD6_9BACT</name>
<evidence type="ECO:0000313" key="1">
    <source>
        <dbReference type="EMBL" id="TWJ19055.1"/>
    </source>
</evidence>
<proteinExistence type="predicted"/>
<comment type="caution">
    <text evidence="1">The sequence shown here is derived from an EMBL/GenBank/DDBJ whole genome shotgun (WGS) entry which is preliminary data.</text>
</comment>
<dbReference type="Proteomes" id="UP000319449">
    <property type="component" value="Unassembled WGS sequence"/>
</dbReference>
<feature type="non-terminal residue" evidence="1">
    <location>
        <position position="77"/>
    </location>
</feature>
<keyword evidence="2" id="KW-1185">Reference proteome</keyword>
<accession>A0A562VMD6</accession>
<dbReference type="AlphaFoldDB" id="A0A562VMD6"/>
<keyword evidence="1" id="KW-0238">DNA-binding</keyword>
<sequence>MSPRYRVTLTEQERKDLEALTKRGKTHARRFVHARALLLSDAGDNGPGWSVADTAEALGVSSRTIEHLKKRFVEDGL</sequence>
<dbReference type="EMBL" id="VLLN01000012">
    <property type="protein sequence ID" value="TWJ19055.1"/>
    <property type="molecule type" value="Genomic_DNA"/>
</dbReference>
<gene>
    <name evidence="1" type="ORF">JN12_02276</name>
</gene>
<reference evidence="1 2" key="1">
    <citation type="submission" date="2019-07" db="EMBL/GenBank/DDBJ databases">
        <title>Genomic Encyclopedia of Archaeal and Bacterial Type Strains, Phase II (KMG-II): from individual species to whole genera.</title>
        <authorList>
            <person name="Goeker M."/>
        </authorList>
    </citation>
    <scope>NUCLEOTIDE SEQUENCE [LARGE SCALE GENOMIC DNA]</scope>
    <source>
        <strain evidence="1 2">ATCC BAA-1139</strain>
    </source>
</reference>